<dbReference type="GO" id="GO:0009252">
    <property type="term" value="P:peptidoglycan biosynthetic process"/>
    <property type="evidence" value="ECO:0007669"/>
    <property type="project" value="UniProtKB-UniRule"/>
</dbReference>
<name>A0A0G1QGN8_9BACT</name>
<dbReference type="HAMAP" id="MF_00639">
    <property type="entry name" value="MurD"/>
    <property type="match status" value="1"/>
</dbReference>
<evidence type="ECO:0000256" key="2">
    <source>
        <dbReference type="ARBA" id="ARBA00004752"/>
    </source>
</evidence>
<comment type="catalytic activity">
    <reaction evidence="7 8">
        <text>UDP-N-acetyl-alpha-D-muramoyl-L-alanine + D-glutamate + ATP = UDP-N-acetyl-alpha-D-muramoyl-L-alanyl-D-glutamate + ADP + phosphate + H(+)</text>
        <dbReference type="Rhea" id="RHEA:16429"/>
        <dbReference type="ChEBI" id="CHEBI:15378"/>
        <dbReference type="ChEBI" id="CHEBI:29986"/>
        <dbReference type="ChEBI" id="CHEBI:30616"/>
        <dbReference type="ChEBI" id="CHEBI:43474"/>
        <dbReference type="ChEBI" id="CHEBI:83898"/>
        <dbReference type="ChEBI" id="CHEBI:83900"/>
        <dbReference type="ChEBI" id="CHEBI:456216"/>
        <dbReference type="EC" id="6.3.2.9"/>
    </reaction>
</comment>
<sequence length="468" mass="52286">MFDFREKTVTVMGLGTYQKGSGVGAVRFLLGRAKRVIVTDIKSEKDLKEQIAQVRVWHKSLPPSKVQTEVVWHLGGHKKEDFEKADMVVRNPDVPWNSPFLSFARQNGIPIENDITLFLRIYGVEQVVGITGTRGKTTTTHLIYEMIRAEHAHARIGGNVGESPLLWFVGTRGDELIKKHPPVVLELSSFMLHNFKDFKKSPQVSVITNLYPDHLNKYKDFDEYVRDKEQIFLHQHETDTVVLNADDTRVHECAERARGRVLFFSLKKKVPDGACIENKWFVLRARGVSKKIAPVSVMKLLGAHNQANILAALCASRAYGIKPASMKKVIASFKGVPNRLELIAKGNGIAWYNDCTSTSPEAAIACLRSFPARKIILITGGNTKGSDLTELAHAIRERAREVILFPGNANKDLPEGHAVADIQEAVEKACAVARKGDVVLLSPGLTWLPVINEFKRGEEFIKEVNKRV</sequence>
<keyword evidence="7 8" id="KW-0131">Cell cycle</keyword>
<feature type="domain" description="Mur ligase central" evidence="10">
    <location>
        <begin position="130"/>
        <end position="315"/>
    </location>
</feature>
<comment type="function">
    <text evidence="7 8">Cell wall formation. Catalyzes the addition of glutamate to the nucleotide precursor UDP-N-acetylmuramoyl-L-alanine (UMA).</text>
</comment>
<dbReference type="PANTHER" id="PTHR43692:SF1">
    <property type="entry name" value="UDP-N-ACETYLMURAMOYLALANINE--D-GLUTAMATE LIGASE"/>
    <property type="match status" value="1"/>
</dbReference>
<comment type="pathway">
    <text evidence="2 7 8">Cell wall biogenesis; peptidoglycan biosynthesis.</text>
</comment>
<evidence type="ECO:0000256" key="8">
    <source>
        <dbReference type="RuleBase" id="RU003664"/>
    </source>
</evidence>
<keyword evidence="6 7" id="KW-0067">ATP-binding</keyword>
<dbReference type="Pfam" id="PF08245">
    <property type="entry name" value="Mur_ligase_M"/>
    <property type="match status" value="1"/>
</dbReference>
<evidence type="ECO:0000256" key="6">
    <source>
        <dbReference type="ARBA" id="ARBA00022840"/>
    </source>
</evidence>
<dbReference type="GO" id="GO:0005737">
    <property type="term" value="C:cytoplasm"/>
    <property type="evidence" value="ECO:0007669"/>
    <property type="project" value="UniProtKB-SubCell"/>
</dbReference>
<dbReference type="GO" id="GO:0071555">
    <property type="term" value="P:cell wall organization"/>
    <property type="evidence" value="ECO:0007669"/>
    <property type="project" value="UniProtKB-KW"/>
</dbReference>
<dbReference type="GO" id="GO:0051301">
    <property type="term" value="P:cell division"/>
    <property type="evidence" value="ECO:0007669"/>
    <property type="project" value="UniProtKB-KW"/>
</dbReference>
<dbReference type="AlphaFoldDB" id="A0A0G1QGN8"/>
<dbReference type="Gene3D" id="3.40.50.720">
    <property type="entry name" value="NAD(P)-binding Rossmann-like Domain"/>
    <property type="match status" value="1"/>
</dbReference>
<dbReference type="Gene3D" id="3.40.1190.10">
    <property type="entry name" value="Mur-like, catalytic domain"/>
    <property type="match status" value="1"/>
</dbReference>
<comment type="similarity">
    <text evidence="7">Belongs to the MurCDEF family.</text>
</comment>
<dbReference type="InterPro" id="IPR036565">
    <property type="entry name" value="Mur-like_cat_sf"/>
</dbReference>
<dbReference type="PANTHER" id="PTHR43692">
    <property type="entry name" value="UDP-N-ACETYLMURAMOYLALANINE--D-GLUTAMATE LIGASE"/>
    <property type="match status" value="1"/>
</dbReference>
<keyword evidence="7 8" id="KW-0961">Cell wall biogenesis/degradation</keyword>
<feature type="binding site" evidence="7">
    <location>
        <begin position="132"/>
        <end position="138"/>
    </location>
    <ligand>
        <name>ATP</name>
        <dbReference type="ChEBI" id="CHEBI:30616"/>
    </ligand>
</feature>
<evidence type="ECO:0000256" key="5">
    <source>
        <dbReference type="ARBA" id="ARBA00022741"/>
    </source>
</evidence>
<dbReference type="GO" id="GO:0008360">
    <property type="term" value="P:regulation of cell shape"/>
    <property type="evidence" value="ECO:0007669"/>
    <property type="project" value="UniProtKB-KW"/>
</dbReference>
<keyword evidence="7 8" id="KW-0133">Cell shape</keyword>
<dbReference type="InterPro" id="IPR004101">
    <property type="entry name" value="Mur_ligase_C"/>
</dbReference>
<comment type="subcellular location">
    <subcellularLocation>
        <location evidence="1 7 8">Cytoplasm</location>
    </subcellularLocation>
</comment>
<gene>
    <name evidence="7" type="primary">murD</name>
    <name evidence="11" type="ORF">UX10_C0005G0011</name>
</gene>
<dbReference type="Proteomes" id="UP000033999">
    <property type="component" value="Unassembled WGS sequence"/>
</dbReference>
<dbReference type="GO" id="GO:0008764">
    <property type="term" value="F:UDP-N-acetylmuramoylalanine-D-glutamate ligase activity"/>
    <property type="evidence" value="ECO:0007669"/>
    <property type="project" value="UniProtKB-UniRule"/>
</dbReference>
<evidence type="ECO:0000256" key="3">
    <source>
        <dbReference type="ARBA" id="ARBA00022490"/>
    </source>
</evidence>
<evidence type="ECO:0000256" key="1">
    <source>
        <dbReference type="ARBA" id="ARBA00004496"/>
    </source>
</evidence>
<dbReference type="EC" id="6.3.2.9" evidence="7 8"/>
<dbReference type="Pfam" id="PF02875">
    <property type="entry name" value="Mur_ligase_C"/>
    <property type="match status" value="1"/>
</dbReference>
<protein>
    <recommendedName>
        <fullName evidence="7 8">UDP-N-acetylmuramoylalanine--D-glutamate ligase</fullName>
        <ecNumber evidence="7 8">6.3.2.9</ecNumber>
    </recommendedName>
    <alternativeName>
        <fullName evidence="7">D-glutamic acid-adding enzyme</fullName>
    </alternativeName>
    <alternativeName>
        <fullName evidence="7">UDP-N-acetylmuramoyl-L-alanyl-D-glutamate synthetase</fullName>
    </alternativeName>
</protein>
<reference evidence="11 12" key="1">
    <citation type="journal article" date="2015" name="Nature">
        <title>rRNA introns, odd ribosomes, and small enigmatic genomes across a large radiation of phyla.</title>
        <authorList>
            <person name="Brown C.T."/>
            <person name="Hug L.A."/>
            <person name="Thomas B.C."/>
            <person name="Sharon I."/>
            <person name="Castelle C.J."/>
            <person name="Singh A."/>
            <person name="Wilkins M.J."/>
            <person name="Williams K.H."/>
            <person name="Banfield J.F."/>
        </authorList>
    </citation>
    <scope>NUCLEOTIDE SEQUENCE [LARGE SCALE GENOMIC DNA]</scope>
</reference>
<dbReference type="InterPro" id="IPR005762">
    <property type="entry name" value="MurD"/>
</dbReference>
<evidence type="ECO:0000256" key="4">
    <source>
        <dbReference type="ARBA" id="ARBA00022598"/>
    </source>
</evidence>
<dbReference type="SUPFAM" id="SSF53244">
    <property type="entry name" value="MurD-like peptide ligases, peptide-binding domain"/>
    <property type="match status" value="1"/>
</dbReference>
<evidence type="ECO:0000313" key="12">
    <source>
        <dbReference type="Proteomes" id="UP000033999"/>
    </source>
</evidence>
<feature type="domain" description="Mur ligase C-terminal" evidence="9">
    <location>
        <begin position="338"/>
        <end position="443"/>
    </location>
</feature>
<dbReference type="UniPathway" id="UPA00219"/>
<proteinExistence type="inferred from homology"/>
<organism evidence="11 12">
    <name type="scientific">Candidatus Magasanikbacteria bacterium GW2011_GWA2_45_39</name>
    <dbReference type="NCBI Taxonomy" id="1619041"/>
    <lineage>
        <taxon>Bacteria</taxon>
        <taxon>Candidatus Magasanikiibacteriota</taxon>
    </lineage>
</organism>
<accession>A0A0G1QGN8</accession>
<keyword evidence="3 7" id="KW-0963">Cytoplasm</keyword>
<dbReference type="Gene3D" id="3.90.190.20">
    <property type="entry name" value="Mur ligase, C-terminal domain"/>
    <property type="match status" value="1"/>
</dbReference>
<dbReference type="SUPFAM" id="SSF53623">
    <property type="entry name" value="MurD-like peptide ligases, catalytic domain"/>
    <property type="match status" value="1"/>
</dbReference>
<dbReference type="SUPFAM" id="SSF51984">
    <property type="entry name" value="MurCD N-terminal domain"/>
    <property type="match status" value="1"/>
</dbReference>
<keyword evidence="5 7" id="KW-0547">Nucleotide-binding</keyword>
<evidence type="ECO:0000259" key="9">
    <source>
        <dbReference type="Pfam" id="PF02875"/>
    </source>
</evidence>
<keyword evidence="4 7" id="KW-0436">Ligase</keyword>
<evidence type="ECO:0000313" key="11">
    <source>
        <dbReference type="EMBL" id="KKU07805.1"/>
    </source>
</evidence>
<dbReference type="InterPro" id="IPR013221">
    <property type="entry name" value="Mur_ligase_cen"/>
</dbReference>
<keyword evidence="7 8" id="KW-0132">Cell division</keyword>
<comment type="caution">
    <text evidence="11">The sequence shown here is derived from an EMBL/GenBank/DDBJ whole genome shotgun (WGS) entry which is preliminary data.</text>
</comment>
<evidence type="ECO:0000259" key="10">
    <source>
        <dbReference type="Pfam" id="PF08245"/>
    </source>
</evidence>
<dbReference type="InterPro" id="IPR036615">
    <property type="entry name" value="Mur_ligase_C_dom_sf"/>
</dbReference>
<dbReference type="EMBL" id="LCKX01000005">
    <property type="protein sequence ID" value="KKU07805.1"/>
    <property type="molecule type" value="Genomic_DNA"/>
</dbReference>
<dbReference type="GO" id="GO:0005524">
    <property type="term" value="F:ATP binding"/>
    <property type="evidence" value="ECO:0007669"/>
    <property type="project" value="UniProtKB-UniRule"/>
</dbReference>
<dbReference type="Pfam" id="PF21799">
    <property type="entry name" value="MurD-like_N"/>
    <property type="match status" value="1"/>
</dbReference>
<dbReference type="NCBIfam" id="TIGR01087">
    <property type="entry name" value="murD"/>
    <property type="match status" value="1"/>
</dbReference>
<keyword evidence="7 8" id="KW-0573">Peptidoglycan synthesis</keyword>
<evidence type="ECO:0000256" key="7">
    <source>
        <dbReference type="HAMAP-Rule" id="MF_00639"/>
    </source>
</evidence>